<proteinExistence type="predicted"/>
<evidence type="ECO:0000313" key="10">
    <source>
        <dbReference type="Proteomes" id="UP000886657"/>
    </source>
</evidence>
<feature type="chain" id="PRO_5039704615" evidence="7">
    <location>
        <begin position="22"/>
        <end position="972"/>
    </location>
</feature>
<name>A0A9D7SF93_9BACT</name>
<keyword evidence="2" id="KW-0813">Transport</keyword>
<keyword evidence="9" id="KW-0675">Receptor</keyword>
<keyword evidence="3" id="KW-1134">Transmembrane beta strand</keyword>
<feature type="signal peptide" evidence="7">
    <location>
        <begin position="1"/>
        <end position="21"/>
    </location>
</feature>
<evidence type="ECO:0000256" key="6">
    <source>
        <dbReference type="ARBA" id="ARBA00023237"/>
    </source>
</evidence>
<protein>
    <submittedName>
        <fullName evidence="9">TonB-dependent receptor</fullName>
    </submittedName>
</protein>
<keyword evidence="6" id="KW-0998">Cell outer membrane</keyword>
<dbReference type="PANTHER" id="PTHR30069">
    <property type="entry name" value="TONB-DEPENDENT OUTER MEMBRANE RECEPTOR"/>
    <property type="match status" value="1"/>
</dbReference>
<comment type="subcellular location">
    <subcellularLocation>
        <location evidence="1">Cell outer membrane</location>
        <topology evidence="1">Multi-pass membrane protein</topology>
    </subcellularLocation>
</comment>
<feature type="domain" description="TonB-dependent transporter Oar-like beta-barrel" evidence="8">
    <location>
        <begin position="326"/>
        <end position="553"/>
    </location>
</feature>
<evidence type="ECO:0000256" key="4">
    <source>
        <dbReference type="ARBA" id="ARBA00022692"/>
    </source>
</evidence>
<evidence type="ECO:0000256" key="1">
    <source>
        <dbReference type="ARBA" id="ARBA00004571"/>
    </source>
</evidence>
<evidence type="ECO:0000259" key="8">
    <source>
        <dbReference type="Pfam" id="PF25183"/>
    </source>
</evidence>
<dbReference type="Pfam" id="PF13620">
    <property type="entry name" value="CarboxypepD_reg"/>
    <property type="match status" value="1"/>
</dbReference>
<dbReference type="InterPro" id="IPR036942">
    <property type="entry name" value="Beta-barrel_TonB_sf"/>
</dbReference>
<dbReference type="Gene3D" id="2.40.170.20">
    <property type="entry name" value="TonB-dependent receptor, beta-barrel domain"/>
    <property type="match status" value="1"/>
</dbReference>
<comment type="caution">
    <text evidence="9">The sequence shown here is derived from an EMBL/GenBank/DDBJ whole genome shotgun (WGS) entry which is preliminary data.</text>
</comment>
<feature type="domain" description="TonB-dependent transporter Oar-like beta-barrel" evidence="8">
    <location>
        <begin position="569"/>
        <end position="930"/>
    </location>
</feature>
<accession>A0A9D7SF93</accession>
<dbReference type="GO" id="GO:0044718">
    <property type="term" value="P:siderophore transmembrane transport"/>
    <property type="evidence" value="ECO:0007669"/>
    <property type="project" value="TreeGrafter"/>
</dbReference>
<dbReference type="SUPFAM" id="SSF56935">
    <property type="entry name" value="Porins"/>
    <property type="match status" value="1"/>
</dbReference>
<dbReference type="InterPro" id="IPR039426">
    <property type="entry name" value="TonB-dep_rcpt-like"/>
</dbReference>
<evidence type="ECO:0000256" key="5">
    <source>
        <dbReference type="ARBA" id="ARBA00023136"/>
    </source>
</evidence>
<dbReference type="Gene3D" id="2.60.40.1120">
    <property type="entry name" value="Carboxypeptidase-like, regulatory domain"/>
    <property type="match status" value="1"/>
</dbReference>
<dbReference type="PANTHER" id="PTHR30069:SF46">
    <property type="entry name" value="OAR PROTEIN"/>
    <property type="match status" value="1"/>
</dbReference>
<evidence type="ECO:0000256" key="2">
    <source>
        <dbReference type="ARBA" id="ARBA00022448"/>
    </source>
</evidence>
<keyword evidence="4" id="KW-0812">Transmembrane</keyword>
<evidence type="ECO:0000313" key="9">
    <source>
        <dbReference type="EMBL" id="MBK9795771.1"/>
    </source>
</evidence>
<dbReference type="InterPro" id="IPR057601">
    <property type="entry name" value="Oar-like_b-barrel"/>
</dbReference>
<organism evidence="9 10">
    <name type="scientific">Candidatus Geothrix skivensis</name>
    <dbReference type="NCBI Taxonomy" id="2954439"/>
    <lineage>
        <taxon>Bacteria</taxon>
        <taxon>Pseudomonadati</taxon>
        <taxon>Acidobacteriota</taxon>
        <taxon>Holophagae</taxon>
        <taxon>Holophagales</taxon>
        <taxon>Holophagaceae</taxon>
        <taxon>Geothrix</taxon>
    </lineage>
</organism>
<evidence type="ECO:0000256" key="3">
    <source>
        <dbReference type="ARBA" id="ARBA00022452"/>
    </source>
</evidence>
<dbReference type="AlphaFoldDB" id="A0A9D7SF93"/>
<reference evidence="9" key="1">
    <citation type="submission" date="2020-10" db="EMBL/GenBank/DDBJ databases">
        <title>Connecting structure to function with the recovery of over 1000 high-quality activated sludge metagenome-assembled genomes encoding full-length rRNA genes using long-read sequencing.</title>
        <authorList>
            <person name="Singleton C.M."/>
            <person name="Petriglieri F."/>
            <person name="Kristensen J.M."/>
            <person name="Kirkegaard R.H."/>
            <person name="Michaelsen T.Y."/>
            <person name="Andersen M.H."/>
            <person name="Karst S.M."/>
            <person name="Dueholm M.S."/>
            <person name="Nielsen P.H."/>
            <person name="Albertsen M."/>
        </authorList>
    </citation>
    <scope>NUCLEOTIDE SEQUENCE</scope>
    <source>
        <strain evidence="9">Skiv_18-Q3-R9-52_MAXAC.067</strain>
    </source>
</reference>
<dbReference type="SUPFAM" id="SSF49464">
    <property type="entry name" value="Carboxypeptidase regulatory domain-like"/>
    <property type="match status" value="1"/>
</dbReference>
<gene>
    <name evidence="9" type="ORF">IPP58_04640</name>
</gene>
<dbReference type="Proteomes" id="UP000886657">
    <property type="component" value="Unassembled WGS sequence"/>
</dbReference>
<evidence type="ECO:0000256" key="7">
    <source>
        <dbReference type="SAM" id="SignalP"/>
    </source>
</evidence>
<sequence length="972" mass="105668">MPKTRPCSFATLALGALVLYAGPWVRAQTVTTGAVSGTLLSSASGAPLTGLKVRLISAQITRTAITDREGRFMVGLLNPGPWKVSVERPGFQSWYTAVSVATDTDTPLRIRLVEVPEVTIAVSAQVDAALDLTSTAAGTTINETAIAWLPLSRNMSDLVYLAPTATFAGRSLDGGEGVDYSINGASGAENQFILDGLVTNEFKIGGQGLFLVTDFLDQVQVETAGYRPEFGALGGVFNATLKSGANLFAGSTWAVYSAQSSEARAVSNSAGFRQPAPATRWDLGFGVGGPLSKDRIFYYVGADLDHQSRRPYPNNSGLQGGDQTMGNLQAVAKLNAFLTPEKQLSVTFVLSDRTNETPLAVPNGYGDANLGATQKDRTTLLSLAYDWTARPDLLVSLKAGFFRNELATRPEDTARPLINDAFWFNGGGGGLVPELATYEFQRGGYGAYGRLNRNTNQFGATLSWYLGAHTLKAGASSLDANLFKQDFASGPPGENATWGITSDGTEINSSVWGNLTGVWFKARYQAFFVQDTWEVAKGLRVLYGVRAETQEHFDPQGRSVLKFTDLGKYLQPRLGFTWDPVGDGRRKLSGSYGVYYQQLPQHLATTAFGGFTALSIGYALSAYSPVGIGALGAQTWVWNGGAGMDHLPVAEGTQLPRRKEISLGYAQLLRPGLTLRVSGIWRELTHPIDDSTIFDASGQAYMNYLGAPMGILWNPGPTVTWVAREGTTDVNGNDISGQRITVSNTRFPEGYNRYQALTVGLEQQKKRAFWSAAYTWSHLWGNYEGVLVADRGDGPWGVPNIGGLYDAWPYVGTGNLPLDRRHLFKLYGSQRAALAGLDWNLGLRWTWMSGVPINLYDDGSSTQGLPPGTLGPYNPLDPWGFGVMTPERFTYGTRGRTPNTSVVDLRLDTEFKLGGVRLRPSLELFNLFNSRTPTVIWEYATKWFSGEPDRRYGQPSGWLQGRRVQFGLRALF</sequence>
<dbReference type="InterPro" id="IPR008969">
    <property type="entry name" value="CarboxyPept-like_regulatory"/>
</dbReference>
<dbReference type="EMBL" id="JADKIO010000005">
    <property type="protein sequence ID" value="MBK9795771.1"/>
    <property type="molecule type" value="Genomic_DNA"/>
</dbReference>
<dbReference type="Pfam" id="PF25183">
    <property type="entry name" value="OMP_b-brl_4"/>
    <property type="match status" value="2"/>
</dbReference>
<keyword evidence="7" id="KW-0732">Signal</keyword>
<dbReference type="GO" id="GO:0009279">
    <property type="term" value="C:cell outer membrane"/>
    <property type="evidence" value="ECO:0007669"/>
    <property type="project" value="UniProtKB-SubCell"/>
</dbReference>
<keyword evidence="5" id="KW-0472">Membrane</keyword>
<dbReference type="GO" id="GO:0015344">
    <property type="term" value="F:siderophore uptake transmembrane transporter activity"/>
    <property type="evidence" value="ECO:0007669"/>
    <property type="project" value="TreeGrafter"/>
</dbReference>